<dbReference type="EMBL" id="FMYP01000047">
    <property type="protein sequence ID" value="SDC73366.1"/>
    <property type="molecule type" value="Genomic_DNA"/>
</dbReference>
<dbReference type="GO" id="GO:0006310">
    <property type="term" value="P:DNA recombination"/>
    <property type="evidence" value="ECO:0007669"/>
    <property type="project" value="UniProtKB-UniRule"/>
</dbReference>
<evidence type="ECO:0000256" key="7">
    <source>
        <dbReference type="HAMAP-Rule" id="MF_00201"/>
    </source>
</evidence>
<dbReference type="OrthoDB" id="9789152at2"/>
<evidence type="ECO:0000256" key="3">
    <source>
        <dbReference type="ARBA" id="ARBA00022763"/>
    </source>
</evidence>
<dbReference type="RefSeq" id="WP_092439348.1">
    <property type="nucleotide sequence ID" value="NZ_FMYP01000047.1"/>
</dbReference>
<evidence type="ECO:0000256" key="1">
    <source>
        <dbReference type="ARBA" id="ARBA00007452"/>
    </source>
</evidence>
<evidence type="ECO:0000256" key="4">
    <source>
        <dbReference type="ARBA" id="ARBA00023172"/>
    </source>
</evidence>
<dbReference type="InterPro" id="IPR037278">
    <property type="entry name" value="ARFGAP/RecO"/>
</dbReference>
<evidence type="ECO:0000256" key="5">
    <source>
        <dbReference type="ARBA" id="ARBA00023204"/>
    </source>
</evidence>
<feature type="domain" description="DNA replication/recombination mediator RecO N-terminal" evidence="8">
    <location>
        <begin position="5"/>
        <end position="78"/>
    </location>
</feature>
<keyword evidence="3 7" id="KW-0227">DNA damage</keyword>
<keyword evidence="5 7" id="KW-0234">DNA repair</keyword>
<dbReference type="SUPFAM" id="SSF57863">
    <property type="entry name" value="ArfGap/RecO-like zinc finger"/>
    <property type="match status" value="1"/>
</dbReference>
<dbReference type="STRING" id="1640674.SAMN05216323_104718"/>
<evidence type="ECO:0000256" key="2">
    <source>
        <dbReference type="ARBA" id="ARBA00021310"/>
    </source>
</evidence>
<dbReference type="Pfam" id="PF11967">
    <property type="entry name" value="RecO_N"/>
    <property type="match status" value="1"/>
</dbReference>
<dbReference type="InterPro" id="IPR003717">
    <property type="entry name" value="RecO"/>
</dbReference>
<sequence>MVDYSKLRGIVLSSVKYGESSLIVQVYTDQGGRQSFMVNGVARKGKRPGKIVLFQPLSLLEIVAVPPKKSTLLRVKEVINPFPGLYVNADLRKGAIAVFLAELLSKTMREEEPNESLFAFLWSSIQMLDVVEEGVANFHLVFMAQLTRFLGFFPTISADTSSTIFFDIKNGVFRNTLPSHPVVILDPLSSLLLKVFEGSFSDLNKIGLNNTHRNLLAEGLVDYFQHHMDGVSNLKSLAVLKEVFN</sequence>
<dbReference type="PANTHER" id="PTHR33991:SF1">
    <property type="entry name" value="DNA REPAIR PROTEIN RECO"/>
    <property type="match status" value="1"/>
</dbReference>
<evidence type="ECO:0000313" key="10">
    <source>
        <dbReference type="Proteomes" id="UP000199452"/>
    </source>
</evidence>
<dbReference type="GO" id="GO:0043590">
    <property type="term" value="C:bacterial nucleoid"/>
    <property type="evidence" value="ECO:0007669"/>
    <property type="project" value="TreeGrafter"/>
</dbReference>
<dbReference type="InterPro" id="IPR042242">
    <property type="entry name" value="RecO_C"/>
</dbReference>
<protein>
    <recommendedName>
        <fullName evidence="2 7">DNA repair protein RecO</fullName>
    </recommendedName>
    <alternativeName>
        <fullName evidence="6 7">Recombination protein O</fullName>
    </alternativeName>
</protein>
<dbReference type="InterPro" id="IPR012340">
    <property type="entry name" value="NA-bd_OB-fold"/>
</dbReference>
<dbReference type="HAMAP" id="MF_00201">
    <property type="entry name" value="RecO"/>
    <property type="match status" value="1"/>
</dbReference>
<keyword evidence="10" id="KW-1185">Reference proteome</keyword>
<dbReference type="Gene3D" id="1.20.1440.120">
    <property type="entry name" value="Recombination protein O, C-terminal domain"/>
    <property type="match status" value="1"/>
</dbReference>
<evidence type="ECO:0000256" key="6">
    <source>
        <dbReference type="ARBA" id="ARBA00033409"/>
    </source>
</evidence>
<evidence type="ECO:0000259" key="8">
    <source>
        <dbReference type="Pfam" id="PF11967"/>
    </source>
</evidence>
<evidence type="ECO:0000313" key="9">
    <source>
        <dbReference type="EMBL" id="SDC73366.1"/>
    </source>
</evidence>
<dbReference type="SUPFAM" id="SSF50249">
    <property type="entry name" value="Nucleic acid-binding proteins"/>
    <property type="match status" value="1"/>
</dbReference>
<dbReference type="Pfam" id="PF02565">
    <property type="entry name" value="RecO_C"/>
    <property type="match status" value="1"/>
</dbReference>
<comment type="similarity">
    <text evidence="1 7">Belongs to the RecO family.</text>
</comment>
<name>A0A1G6P1J3_9BACT</name>
<gene>
    <name evidence="7" type="primary">recO</name>
    <name evidence="9" type="ORF">SAMN05216323_104718</name>
</gene>
<dbReference type="GO" id="GO:0006302">
    <property type="term" value="P:double-strand break repair"/>
    <property type="evidence" value="ECO:0007669"/>
    <property type="project" value="TreeGrafter"/>
</dbReference>
<accession>A0A1G6P1J3</accession>
<organism evidence="9 10">
    <name type="scientific">Williamwhitmania taraxaci</name>
    <dbReference type="NCBI Taxonomy" id="1640674"/>
    <lineage>
        <taxon>Bacteria</taxon>
        <taxon>Pseudomonadati</taxon>
        <taxon>Bacteroidota</taxon>
        <taxon>Bacteroidia</taxon>
        <taxon>Bacteroidales</taxon>
        <taxon>Williamwhitmaniaceae</taxon>
        <taxon>Williamwhitmania</taxon>
    </lineage>
</organism>
<keyword evidence="4 7" id="KW-0233">DNA recombination</keyword>
<comment type="function">
    <text evidence="7">Involved in DNA repair and RecF pathway recombination.</text>
</comment>
<dbReference type="NCBIfam" id="TIGR00613">
    <property type="entry name" value="reco"/>
    <property type="match status" value="1"/>
</dbReference>
<proteinExistence type="inferred from homology"/>
<dbReference type="PANTHER" id="PTHR33991">
    <property type="entry name" value="DNA REPAIR PROTEIN RECO"/>
    <property type="match status" value="1"/>
</dbReference>
<dbReference type="Proteomes" id="UP000199452">
    <property type="component" value="Unassembled WGS sequence"/>
</dbReference>
<dbReference type="InterPro" id="IPR022572">
    <property type="entry name" value="DNA_rep/recomb_RecO_N"/>
</dbReference>
<dbReference type="Gene3D" id="2.40.50.140">
    <property type="entry name" value="Nucleic acid-binding proteins"/>
    <property type="match status" value="1"/>
</dbReference>
<reference evidence="9 10" key="1">
    <citation type="submission" date="2016-09" db="EMBL/GenBank/DDBJ databases">
        <authorList>
            <person name="Capua I."/>
            <person name="De Benedictis P."/>
            <person name="Joannis T."/>
            <person name="Lombin L.H."/>
            <person name="Cattoli G."/>
        </authorList>
    </citation>
    <scope>NUCLEOTIDE SEQUENCE [LARGE SCALE GENOMIC DNA]</scope>
    <source>
        <strain evidence="9 10">A7P-90m</strain>
    </source>
</reference>
<dbReference type="AlphaFoldDB" id="A0A1G6P1J3"/>